<feature type="compositionally biased region" description="Basic and acidic residues" evidence="6">
    <location>
        <begin position="1"/>
        <end position="11"/>
    </location>
</feature>
<feature type="transmembrane region" description="Helical" evidence="7">
    <location>
        <begin position="381"/>
        <end position="404"/>
    </location>
</feature>
<evidence type="ECO:0000313" key="10">
    <source>
        <dbReference type="EMBL" id="QDZ21954.1"/>
    </source>
</evidence>
<sequence>MSSELMKHDSMTDFGGGEQESVEVVQRSGLFGKLLEVERESCQSVVKSMRSAHSYRSSVSRISTKEWAKGEGGMGTAPPQHAAWPSIAAIMISEVVGAGVLTLAGKYAQLGWVIPTIAIVVIFFLVVYTSSMMVKVRQVFPAIVCLSDAADYTYGRVARIVTQVFVITYLVFTLGDYILLVGKSLGSALYSVHLCFPIWTLIGAAALLPIVQLRTLNSTTILCGINMVTILVAIALVIAGLALDGRAEDVQSPVIAENLDFMGFFQGLSAIFFTFGGQFMFYELMAEMKVYTDFPKTFTIAGPFQVPVYLLVGMIGYYYKGTEASSYFLDNLGFGVMFRVASAMLAFHMMIAFLILCNVLARIIHLSVSPRVNDLGWRGKLEWFGCTFSVVVLSFVVSNAVPFFDLLTSLIGGLLVPTLNLIFPVIFYTKTRIMVQDKLKWWEWVINSCLVVFGVLVTVVSTIENFRAIINQWSSFGAPFSCHCQDLWDTCDCSLERMDFSGYNCTAYLP</sequence>
<keyword evidence="4 7" id="KW-1133">Transmembrane helix</keyword>
<feature type="transmembrane region" description="Helical" evidence="7">
    <location>
        <begin position="410"/>
        <end position="429"/>
    </location>
</feature>
<feature type="transmembrane region" description="Helical" evidence="7">
    <location>
        <begin position="164"/>
        <end position="182"/>
    </location>
</feature>
<evidence type="ECO:0000313" key="9">
    <source>
        <dbReference type="EMBL" id="CAD9719824.1"/>
    </source>
</evidence>
<feature type="transmembrane region" description="Helical" evidence="7">
    <location>
        <begin position="188"/>
        <end position="208"/>
    </location>
</feature>
<dbReference type="GO" id="GO:0016020">
    <property type="term" value="C:membrane"/>
    <property type="evidence" value="ECO:0007669"/>
    <property type="project" value="UniProtKB-SubCell"/>
</dbReference>
<dbReference type="OrthoDB" id="394at2759"/>
<name>A0A5B8MPH9_9CHLO</name>
<dbReference type="Pfam" id="PF01490">
    <property type="entry name" value="Aa_trans"/>
    <property type="match status" value="1"/>
</dbReference>
<accession>A0A5B8MPH9</accession>
<feature type="region of interest" description="Disordered" evidence="6">
    <location>
        <begin position="1"/>
        <end position="20"/>
    </location>
</feature>
<dbReference type="AlphaFoldDB" id="A0A5B8MPH9"/>
<evidence type="ECO:0000259" key="8">
    <source>
        <dbReference type="Pfam" id="PF01490"/>
    </source>
</evidence>
<evidence type="ECO:0000256" key="4">
    <source>
        <dbReference type="ARBA" id="ARBA00022989"/>
    </source>
</evidence>
<keyword evidence="5 7" id="KW-0472">Membrane</keyword>
<keyword evidence="3" id="KW-0029">Amino-acid transport</keyword>
<evidence type="ECO:0000256" key="5">
    <source>
        <dbReference type="ARBA" id="ARBA00023136"/>
    </source>
</evidence>
<evidence type="ECO:0000313" key="11">
    <source>
        <dbReference type="Proteomes" id="UP000316726"/>
    </source>
</evidence>
<evidence type="ECO:0000256" key="1">
    <source>
        <dbReference type="ARBA" id="ARBA00004141"/>
    </source>
</evidence>
<evidence type="ECO:0000256" key="3">
    <source>
        <dbReference type="ARBA" id="ARBA00022970"/>
    </source>
</evidence>
<evidence type="ECO:0000256" key="2">
    <source>
        <dbReference type="ARBA" id="ARBA00022692"/>
    </source>
</evidence>
<gene>
    <name evidence="10" type="ORF">A3770_06p44720</name>
    <name evidence="9" type="ORF">CPRI1469_LOCUS8690</name>
</gene>
<comment type="subcellular location">
    <subcellularLocation>
        <location evidence="1">Membrane</location>
        <topology evidence="1">Multi-pass membrane protein</topology>
    </subcellularLocation>
</comment>
<dbReference type="STRING" id="1764295.A0A5B8MPH9"/>
<reference evidence="9" key="2">
    <citation type="submission" date="2021-01" db="EMBL/GenBank/DDBJ databases">
        <authorList>
            <person name="Corre E."/>
            <person name="Pelletier E."/>
            <person name="Niang G."/>
            <person name="Scheremetjew M."/>
            <person name="Finn R."/>
            <person name="Kale V."/>
            <person name="Holt S."/>
            <person name="Cochrane G."/>
            <person name="Meng A."/>
            <person name="Brown T."/>
            <person name="Cohen L."/>
        </authorList>
    </citation>
    <scope>NUCLEOTIDE SEQUENCE</scope>
    <source>
        <strain evidence="9">CCMP1205</strain>
    </source>
</reference>
<keyword evidence="3" id="KW-0813">Transport</keyword>
<protein>
    <submittedName>
        <fullName evidence="10">Amino acid transporter</fullName>
    </submittedName>
</protein>
<feature type="transmembrane region" description="Helical" evidence="7">
    <location>
        <begin position="220"/>
        <end position="243"/>
    </location>
</feature>
<feature type="transmembrane region" description="Helical" evidence="7">
    <location>
        <begin position="110"/>
        <end position="128"/>
    </location>
</feature>
<feature type="transmembrane region" description="Helical" evidence="7">
    <location>
        <begin position="263"/>
        <end position="285"/>
    </location>
</feature>
<evidence type="ECO:0000256" key="7">
    <source>
        <dbReference type="SAM" id="Phobius"/>
    </source>
</evidence>
<dbReference type="PANTHER" id="PTHR22950:SF461">
    <property type="entry name" value="AMINO ACID TRANSPORTER TRANSMEMBRANE DOMAIN-CONTAINING PROTEIN"/>
    <property type="match status" value="1"/>
</dbReference>
<dbReference type="InterPro" id="IPR013057">
    <property type="entry name" value="AA_transpt_TM"/>
</dbReference>
<feature type="transmembrane region" description="Helical" evidence="7">
    <location>
        <begin position="297"/>
        <end position="319"/>
    </location>
</feature>
<keyword evidence="11" id="KW-1185">Reference proteome</keyword>
<feature type="transmembrane region" description="Helical" evidence="7">
    <location>
        <begin position="82"/>
        <end position="104"/>
    </location>
</feature>
<dbReference type="PANTHER" id="PTHR22950">
    <property type="entry name" value="AMINO ACID TRANSPORTER"/>
    <property type="match status" value="1"/>
</dbReference>
<keyword evidence="2 7" id="KW-0812">Transmembrane</keyword>
<dbReference type="EMBL" id="HBHL01013220">
    <property type="protein sequence ID" value="CAD9719824.1"/>
    <property type="molecule type" value="Transcribed_RNA"/>
</dbReference>
<feature type="transmembrane region" description="Helical" evidence="7">
    <location>
        <begin position="441"/>
        <end position="463"/>
    </location>
</feature>
<feature type="domain" description="Amino acid transporter transmembrane" evidence="8">
    <location>
        <begin position="83"/>
        <end position="463"/>
    </location>
</feature>
<organism evidence="10 11">
    <name type="scientific">Chloropicon primus</name>
    <dbReference type="NCBI Taxonomy" id="1764295"/>
    <lineage>
        <taxon>Eukaryota</taxon>
        <taxon>Viridiplantae</taxon>
        <taxon>Chlorophyta</taxon>
        <taxon>Chloropicophyceae</taxon>
        <taxon>Chloropicales</taxon>
        <taxon>Chloropicaceae</taxon>
        <taxon>Chloropicon</taxon>
    </lineage>
</organism>
<reference evidence="10 11" key="1">
    <citation type="submission" date="2018-07" db="EMBL/GenBank/DDBJ databases">
        <title>The complete nuclear genome of the prasinophyte Chloropicon primus (CCMP1205).</title>
        <authorList>
            <person name="Pombert J.-F."/>
            <person name="Otis C."/>
            <person name="Turmel M."/>
            <person name="Lemieux C."/>
        </authorList>
    </citation>
    <scope>NUCLEOTIDE SEQUENCE [LARGE SCALE GENOMIC DNA]</scope>
    <source>
        <strain evidence="10 11">CCMP1205</strain>
    </source>
</reference>
<dbReference type="EMBL" id="CP031039">
    <property type="protein sequence ID" value="QDZ21954.1"/>
    <property type="molecule type" value="Genomic_DNA"/>
</dbReference>
<feature type="transmembrane region" description="Helical" evidence="7">
    <location>
        <begin position="339"/>
        <end position="361"/>
    </location>
</feature>
<dbReference type="Proteomes" id="UP000316726">
    <property type="component" value="Chromosome 6"/>
</dbReference>
<evidence type="ECO:0000256" key="6">
    <source>
        <dbReference type="SAM" id="MobiDB-lite"/>
    </source>
</evidence>
<dbReference type="GO" id="GO:0015179">
    <property type="term" value="F:L-amino acid transmembrane transporter activity"/>
    <property type="evidence" value="ECO:0007669"/>
    <property type="project" value="TreeGrafter"/>
</dbReference>
<proteinExistence type="predicted"/>